<keyword evidence="2" id="KW-1185">Reference proteome</keyword>
<dbReference type="EMBL" id="BSEH01000014">
    <property type="protein sequence ID" value="GLJ56222.1"/>
    <property type="molecule type" value="Genomic_DNA"/>
</dbReference>
<dbReference type="Proteomes" id="UP001234787">
    <property type="component" value="Unassembled WGS sequence"/>
</dbReference>
<comment type="caution">
    <text evidence="1">The sequence shown here is derived from an EMBL/GenBank/DDBJ whole genome shotgun (WGS) entry which is preliminary data.</text>
</comment>
<proteinExistence type="predicted"/>
<evidence type="ECO:0008006" key="3">
    <source>
        <dbReference type="Google" id="ProtNLM"/>
    </source>
</evidence>
<accession>A0AAD3NPB4</accession>
<organism evidence="1 2">
    <name type="scientific">Cryptomeria japonica</name>
    <name type="common">Japanese cedar</name>
    <name type="synonym">Cupressus japonica</name>
    <dbReference type="NCBI Taxonomy" id="3369"/>
    <lineage>
        <taxon>Eukaryota</taxon>
        <taxon>Viridiplantae</taxon>
        <taxon>Streptophyta</taxon>
        <taxon>Embryophyta</taxon>
        <taxon>Tracheophyta</taxon>
        <taxon>Spermatophyta</taxon>
        <taxon>Pinopsida</taxon>
        <taxon>Pinidae</taxon>
        <taxon>Conifers II</taxon>
        <taxon>Cupressales</taxon>
        <taxon>Cupressaceae</taxon>
        <taxon>Cryptomeria</taxon>
    </lineage>
</organism>
<sequence>MFEGDLMIQKKGLIVIKEVGDKIIMFQVVYSEMGKQNIMMKEVGGESIVFQVASFMENERVEVIVEEVGRESLKVLLNFLYKRKVGDSEFFANYKQLARLAANFQIKKLFTKLNLCMDGVLRKGERGTMLVCYFCK</sequence>
<name>A0AAD3NPB4_CRYJA</name>
<gene>
    <name evidence="1" type="ORF">SUGI_1207730</name>
</gene>
<reference evidence="1" key="1">
    <citation type="submission" date="2022-12" db="EMBL/GenBank/DDBJ databases">
        <title>Chromosome-Level Genome Assembly of Japanese Cedar (Cryptomeriajaponica D. Don).</title>
        <authorList>
            <person name="Fujino T."/>
            <person name="Yamaguchi K."/>
            <person name="Yokoyama T."/>
            <person name="Hamanaka T."/>
            <person name="Harazono Y."/>
            <person name="Kamada H."/>
            <person name="Kobayashi W."/>
            <person name="Ujino-Ihara T."/>
            <person name="Uchiyama K."/>
            <person name="Matsumoto A."/>
            <person name="Izuno A."/>
            <person name="Tsumura Y."/>
            <person name="Toyoda A."/>
            <person name="Shigenobu S."/>
            <person name="Moriguchi Y."/>
            <person name="Ueno S."/>
            <person name="Kasahara M."/>
        </authorList>
    </citation>
    <scope>NUCLEOTIDE SEQUENCE</scope>
</reference>
<protein>
    <recommendedName>
        <fullName evidence="3">BTB domain-containing protein</fullName>
    </recommendedName>
</protein>
<evidence type="ECO:0000313" key="1">
    <source>
        <dbReference type="EMBL" id="GLJ56222.1"/>
    </source>
</evidence>
<evidence type="ECO:0000313" key="2">
    <source>
        <dbReference type="Proteomes" id="UP001234787"/>
    </source>
</evidence>
<dbReference type="AlphaFoldDB" id="A0AAD3NPB4"/>